<name>E3MV42_CAERE</name>
<dbReference type="AlphaFoldDB" id="E3MV42"/>
<dbReference type="Proteomes" id="UP000008281">
    <property type="component" value="Unassembled WGS sequence"/>
</dbReference>
<dbReference type="eggNOG" id="ENOG502TJN8">
    <property type="taxonomic scope" value="Eukaryota"/>
</dbReference>
<dbReference type="GeneID" id="9826273"/>
<dbReference type="InParanoid" id="E3MV42"/>
<dbReference type="PANTHER" id="PTHR21690">
    <property type="entry name" value="CUB DOMAIN-CONTAINING PROTEIN-RELATED"/>
    <property type="match status" value="1"/>
</dbReference>
<evidence type="ECO:0008006" key="4">
    <source>
        <dbReference type="Google" id="ProtNLM"/>
    </source>
</evidence>
<feature type="signal peptide" evidence="1">
    <location>
        <begin position="1"/>
        <end position="20"/>
    </location>
</feature>
<dbReference type="KEGG" id="crq:GCK72_025962"/>
<sequence length="147" mass="15950">MMWWKLAVFAAAVFLTETEASTCTCYESGNYTGRSAPISNPYNPDGFSPCYAAPCSYVAYSGDENHIWTRLTFHWGTTTNSGGLIKIFDGTDITGTPIILLNEGENVLSGSTKSQIKSTSSRVTITYSQTGTDSNVFYGVMKAIPPQ</sequence>
<dbReference type="FunCoup" id="E3MV42">
    <property type="interactions" value="484"/>
</dbReference>
<protein>
    <recommendedName>
        <fullName evidence="4">CUB domain-containing protein</fullName>
    </recommendedName>
</protein>
<dbReference type="PANTHER" id="PTHR21690:SF2">
    <property type="entry name" value="CUB DOMAIN-CONTAINING PROTEIN-RELATED"/>
    <property type="match status" value="1"/>
</dbReference>
<accession>E3MV42</accession>
<dbReference type="EMBL" id="DS268481">
    <property type="protein sequence ID" value="EFP09967.1"/>
    <property type="molecule type" value="Genomic_DNA"/>
</dbReference>
<dbReference type="CTD" id="9826273"/>
<dbReference type="RefSeq" id="XP_003099962.2">
    <property type="nucleotide sequence ID" value="XM_003099914.2"/>
</dbReference>
<gene>
    <name evidence="2" type="ORF">CRE_20885</name>
</gene>
<evidence type="ECO:0000313" key="2">
    <source>
        <dbReference type="EMBL" id="EFP09967.1"/>
    </source>
</evidence>
<keyword evidence="3" id="KW-1185">Reference proteome</keyword>
<dbReference type="OrthoDB" id="5829887at2759"/>
<organism evidence="3">
    <name type="scientific">Caenorhabditis remanei</name>
    <name type="common">Caenorhabditis vulgaris</name>
    <dbReference type="NCBI Taxonomy" id="31234"/>
    <lineage>
        <taxon>Eukaryota</taxon>
        <taxon>Metazoa</taxon>
        <taxon>Ecdysozoa</taxon>
        <taxon>Nematoda</taxon>
        <taxon>Chromadorea</taxon>
        <taxon>Rhabditida</taxon>
        <taxon>Rhabditina</taxon>
        <taxon>Rhabditomorpha</taxon>
        <taxon>Rhabditoidea</taxon>
        <taxon>Rhabditidae</taxon>
        <taxon>Peloderinae</taxon>
        <taxon>Caenorhabditis</taxon>
    </lineage>
</organism>
<keyword evidence="1" id="KW-0732">Signal</keyword>
<reference evidence="2" key="1">
    <citation type="submission" date="2007-07" db="EMBL/GenBank/DDBJ databases">
        <title>PCAP assembly of the Caenorhabditis remanei genome.</title>
        <authorList>
            <consortium name="The Caenorhabditis remanei Sequencing Consortium"/>
            <person name="Wilson R.K."/>
        </authorList>
    </citation>
    <scope>NUCLEOTIDE SEQUENCE [LARGE SCALE GENOMIC DNA]</scope>
    <source>
        <strain evidence="2">PB4641</strain>
    </source>
</reference>
<dbReference type="HOGENOM" id="CLU_1769813_0_0_1"/>
<feature type="chain" id="PRO_5003177526" description="CUB domain-containing protein" evidence="1">
    <location>
        <begin position="21"/>
        <end position="147"/>
    </location>
</feature>
<evidence type="ECO:0000256" key="1">
    <source>
        <dbReference type="SAM" id="SignalP"/>
    </source>
</evidence>
<dbReference type="OMA" id="TRLTFHW"/>
<proteinExistence type="predicted"/>
<evidence type="ECO:0000313" key="3">
    <source>
        <dbReference type="Proteomes" id="UP000008281"/>
    </source>
</evidence>